<proteinExistence type="predicted"/>
<dbReference type="EMBL" id="MN740913">
    <property type="protein sequence ID" value="QHU17504.1"/>
    <property type="molecule type" value="Genomic_DNA"/>
</dbReference>
<reference evidence="1" key="1">
    <citation type="journal article" date="2020" name="Nature">
        <title>Giant virus diversity and host interactions through global metagenomics.</title>
        <authorList>
            <person name="Schulz F."/>
            <person name="Roux S."/>
            <person name="Paez-Espino D."/>
            <person name="Jungbluth S."/>
            <person name="Walsh D.A."/>
            <person name="Denef V.J."/>
            <person name="McMahon K.D."/>
            <person name="Konstantinidis K.T."/>
            <person name="Eloe-Fadrosh E.A."/>
            <person name="Kyrpides N.C."/>
            <person name="Woyke T."/>
        </authorList>
    </citation>
    <scope>NUCLEOTIDE SEQUENCE</scope>
    <source>
        <strain evidence="1">GVMAG-S-3300012000-57</strain>
    </source>
</reference>
<dbReference type="AlphaFoldDB" id="A0A6C0KMD3"/>
<sequence>MKVNAKKSSYLIAKHNNGIPRKNMKLLVQYREQYSEPFAKKNYDLIEKQIQSHAFMHLMKEFKPFLARKKTAAYTLNEIALSSLTGMERGLIIENENVSLKAYIAHLEENKKQALYGNIQTNVDVDVSFSLEYLYYIQKFGVPEDGIFDPIKLAECIV</sequence>
<evidence type="ECO:0000313" key="1">
    <source>
        <dbReference type="EMBL" id="QHU17504.1"/>
    </source>
</evidence>
<name>A0A6C0KMD3_9ZZZZ</name>
<organism evidence="1">
    <name type="scientific">viral metagenome</name>
    <dbReference type="NCBI Taxonomy" id="1070528"/>
    <lineage>
        <taxon>unclassified sequences</taxon>
        <taxon>metagenomes</taxon>
        <taxon>organismal metagenomes</taxon>
    </lineage>
</organism>
<protein>
    <submittedName>
        <fullName evidence="1">Uncharacterized protein</fullName>
    </submittedName>
</protein>
<accession>A0A6C0KMD3</accession>